<evidence type="ECO:0000313" key="4">
    <source>
        <dbReference type="Proteomes" id="UP000827986"/>
    </source>
</evidence>
<feature type="compositionally biased region" description="Polar residues" evidence="1">
    <location>
        <begin position="110"/>
        <end position="121"/>
    </location>
</feature>
<sequence length="359" mass="38959">MSARLALVDWLDEGFSSIIELGAVSEPRRDPARYRPGQEVAARCPLFKGLNRARILALSGDRQELKRIQVRAGGCPRSSWGAGMLRGPPHRWVATWRRDRLPLERRKHSTGGNADDVTTSVLDPEGTQVSEDEARATPQSTSSSETWHSSSPDCPHVDSSGCGVPCSPGPADPGVRAGLTEPCTRPECERMRQELEALRDRYAKVEAQNAVLAQRLGGDVEPPREVDSESVRPEPGLYEDPALPWKHGMQELVPGGGVFLYPAQLALARSSARSQTALARLLLDVFFSRQEQARSNLSGENGLHRLSPPIVSAIVAYAVGQSQFQPSSAAVVKNSLRNKLGCLRAPSRQQGATRGRPAA</sequence>
<evidence type="ECO:0000259" key="2">
    <source>
        <dbReference type="PROSITE" id="PS51457"/>
    </source>
</evidence>
<evidence type="ECO:0000256" key="1">
    <source>
        <dbReference type="SAM" id="MobiDB-lite"/>
    </source>
</evidence>
<feature type="compositionally biased region" description="Low complexity" evidence="1">
    <location>
        <begin position="140"/>
        <end position="151"/>
    </location>
</feature>
<organism evidence="3 4">
    <name type="scientific">Mauremys mutica</name>
    <name type="common">yellowpond turtle</name>
    <dbReference type="NCBI Taxonomy" id="74926"/>
    <lineage>
        <taxon>Eukaryota</taxon>
        <taxon>Metazoa</taxon>
        <taxon>Chordata</taxon>
        <taxon>Craniata</taxon>
        <taxon>Vertebrata</taxon>
        <taxon>Euteleostomi</taxon>
        <taxon>Archelosauria</taxon>
        <taxon>Testudinata</taxon>
        <taxon>Testudines</taxon>
        <taxon>Cryptodira</taxon>
        <taxon>Durocryptodira</taxon>
        <taxon>Testudinoidea</taxon>
        <taxon>Geoemydidae</taxon>
        <taxon>Geoemydinae</taxon>
        <taxon>Mauremys</taxon>
    </lineage>
</organism>
<evidence type="ECO:0000313" key="3">
    <source>
        <dbReference type="EMBL" id="KAH1183302.1"/>
    </source>
</evidence>
<dbReference type="OrthoDB" id="6162327at2759"/>
<dbReference type="PROSITE" id="PS51457">
    <property type="entry name" value="BEN"/>
    <property type="match status" value="1"/>
</dbReference>
<dbReference type="InterPro" id="IPR018379">
    <property type="entry name" value="BEN_domain"/>
</dbReference>
<comment type="caution">
    <text evidence="3">The sequence shown here is derived from an EMBL/GenBank/DDBJ whole genome shotgun (WGS) entry which is preliminary data.</text>
</comment>
<dbReference type="AlphaFoldDB" id="A0A9D3XP79"/>
<protein>
    <recommendedName>
        <fullName evidence="2">BEN domain-containing protein</fullName>
    </recommendedName>
</protein>
<feature type="compositionally biased region" description="Basic and acidic residues" evidence="1">
    <location>
        <begin position="221"/>
        <end position="232"/>
    </location>
</feature>
<feature type="domain" description="BEN" evidence="2">
    <location>
        <begin position="255"/>
        <end position="347"/>
    </location>
</feature>
<proteinExistence type="predicted"/>
<feature type="region of interest" description="Disordered" evidence="1">
    <location>
        <begin position="103"/>
        <end position="161"/>
    </location>
</feature>
<dbReference type="EMBL" id="JAHDVG010000466">
    <property type="protein sequence ID" value="KAH1183302.1"/>
    <property type="molecule type" value="Genomic_DNA"/>
</dbReference>
<dbReference type="GO" id="GO:0003677">
    <property type="term" value="F:DNA binding"/>
    <property type="evidence" value="ECO:0007669"/>
    <property type="project" value="InterPro"/>
</dbReference>
<gene>
    <name evidence="3" type="ORF">KIL84_004794</name>
</gene>
<keyword evidence="4" id="KW-1185">Reference proteome</keyword>
<name>A0A9D3XP79_9SAUR</name>
<reference evidence="3" key="1">
    <citation type="submission" date="2021-09" db="EMBL/GenBank/DDBJ databases">
        <title>The genome of Mauremys mutica provides insights into the evolution of semi-aquatic lifestyle.</title>
        <authorList>
            <person name="Gong S."/>
            <person name="Gao Y."/>
        </authorList>
    </citation>
    <scope>NUCLEOTIDE SEQUENCE</scope>
    <source>
        <strain evidence="3">MM-2020</strain>
        <tissue evidence="3">Muscle</tissue>
    </source>
</reference>
<dbReference type="Proteomes" id="UP000827986">
    <property type="component" value="Unassembled WGS sequence"/>
</dbReference>
<accession>A0A9D3XP79</accession>
<feature type="region of interest" description="Disordered" evidence="1">
    <location>
        <begin position="214"/>
        <end position="237"/>
    </location>
</feature>